<dbReference type="CDD" id="cd08602">
    <property type="entry name" value="GDPD_ScGlpQ1_like"/>
    <property type="match status" value="1"/>
</dbReference>
<keyword evidence="4" id="KW-0319">Glycerol metabolism</keyword>
<dbReference type="Gene3D" id="3.20.20.190">
    <property type="entry name" value="Phosphatidylinositol (PI) phosphodiesterase"/>
    <property type="match status" value="1"/>
</dbReference>
<dbReference type="InterPro" id="IPR017946">
    <property type="entry name" value="PLC-like_Pdiesterase_TIM-brl"/>
</dbReference>
<dbReference type="Proteomes" id="UP000198606">
    <property type="component" value="Unassembled WGS sequence"/>
</dbReference>
<gene>
    <name evidence="9" type="ORF">SAMN05216588_103104</name>
</gene>
<keyword evidence="3 7" id="KW-0732">Signal</keyword>
<dbReference type="GO" id="GO:0006629">
    <property type="term" value="P:lipid metabolic process"/>
    <property type="evidence" value="ECO:0007669"/>
    <property type="project" value="InterPro"/>
</dbReference>
<keyword evidence="5" id="KW-0378">Hydrolase</keyword>
<evidence type="ECO:0000313" key="10">
    <source>
        <dbReference type="Proteomes" id="UP000198606"/>
    </source>
</evidence>
<evidence type="ECO:0000256" key="6">
    <source>
        <dbReference type="ARBA" id="ARBA00047512"/>
    </source>
</evidence>
<dbReference type="PANTHER" id="PTHR43620:SF7">
    <property type="entry name" value="GLYCEROPHOSPHODIESTER PHOSPHODIESTERASE GDPD5-RELATED"/>
    <property type="match status" value="1"/>
</dbReference>
<feature type="signal peptide" evidence="7">
    <location>
        <begin position="1"/>
        <end position="23"/>
    </location>
</feature>
<name>A0A1G8ADM4_9GAMM</name>
<dbReference type="PROSITE" id="PS51704">
    <property type="entry name" value="GP_PDE"/>
    <property type="match status" value="1"/>
</dbReference>
<evidence type="ECO:0000313" key="9">
    <source>
        <dbReference type="EMBL" id="SDH18440.1"/>
    </source>
</evidence>
<accession>A0A1G8ADM4</accession>
<evidence type="ECO:0000256" key="2">
    <source>
        <dbReference type="ARBA" id="ARBA00012247"/>
    </source>
</evidence>
<evidence type="ECO:0000256" key="1">
    <source>
        <dbReference type="ARBA" id="ARBA00007277"/>
    </source>
</evidence>
<evidence type="ECO:0000259" key="8">
    <source>
        <dbReference type="PROSITE" id="PS51704"/>
    </source>
</evidence>
<dbReference type="InterPro" id="IPR030395">
    <property type="entry name" value="GP_PDE_dom"/>
</dbReference>
<protein>
    <recommendedName>
        <fullName evidence="2">glycerophosphodiester phosphodiesterase</fullName>
        <ecNumber evidence="2">3.1.4.46</ecNumber>
    </recommendedName>
</protein>
<dbReference type="SUPFAM" id="SSF51695">
    <property type="entry name" value="PLC-like phosphodiesterases"/>
    <property type="match status" value="1"/>
</dbReference>
<dbReference type="GO" id="GO:0008889">
    <property type="term" value="F:glycerophosphodiester phosphodiesterase activity"/>
    <property type="evidence" value="ECO:0007669"/>
    <property type="project" value="UniProtKB-EC"/>
</dbReference>
<sequence length="367" mass="39984">MPLSQPRLLLLGALLAVPFAANADTPAAPAAKRADDGKPLIIAHRGASGYLPEHTLAAYAVAVLQGADYVELDLVMSKDGQLFARHDNELGLTTDVARHAEFADRKRKASVDGAELEGWFSEDFTAAELKRLRAIERIPDIRPGNTRLDGQFEIPTLQEIIDLVKALQVSQGREIGLYIETKHPQHFGQLGLNMDKPLVDILAHNGYRDAKAPVYIQSFEVSNLKALRQLGSLRLVQLYGKGQPHDQVVQGNPLTYAQMATPAGLRAVAEYANGVGPDKGYVIPREADGSLGEPTRFVADAHAAGLLVHPYTFRAENQFLPTELQRGSSPAERGDIDAEVRAFLATGIDGLFIDQPDIAVRLRLRPD</sequence>
<organism evidence="9 10">
    <name type="scientific">Phytopseudomonas flavescens</name>
    <dbReference type="NCBI Taxonomy" id="29435"/>
    <lineage>
        <taxon>Bacteria</taxon>
        <taxon>Pseudomonadati</taxon>
        <taxon>Pseudomonadota</taxon>
        <taxon>Gammaproteobacteria</taxon>
        <taxon>Pseudomonadales</taxon>
        <taxon>Pseudomonadaceae</taxon>
        <taxon>Phytopseudomonas</taxon>
    </lineage>
</organism>
<dbReference type="GO" id="GO:0042597">
    <property type="term" value="C:periplasmic space"/>
    <property type="evidence" value="ECO:0007669"/>
    <property type="project" value="TreeGrafter"/>
</dbReference>
<reference evidence="9 10" key="1">
    <citation type="submission" date="2016-10" db="EMBL/GenBank/DDBJ databases">
        <authorList>
            <person name="de Groot N.N."/>
        </authorList>
    </citation>
    <scope>NUCLEOTIDE SEQUENCE [LARGE SCALE GENOMIC DNA]</scope>
    <source>
        <strain evidence="9 10">LMG 18387</strain>
    </source>
</reference>
<dbReference type="Pfam" id="PF03009">
    <property type="entry name" value="GDPD"/>
    <property type="match status" value="1"/>
</dbReference>
<feature type="chain" id="PRO_5011683905" description="glycerophosphodiester phosphodiesterase" evidence="7">
    <location>
        <begin position="24"/>
        <end position="367"/>
    </location>
</feature>
<dbReference type="STRING" id="29435.SAMN05216588_103104"/>
<dbReference type="PANTHER" id="PTHR43620">
    <property type="entry name" value="GLYCEROPHOSPHORYL DIESTER PHOSPHODIESTERASE"/>
    <property type="match status" value="1"/>
</dbReference>
<evidence type="ECO:0000256" key="7">
    <source>
        <dbReference type="SAM" id="SignalP"/>
    </source>
</evidence>
<dbReference type="EMBL" id="FNDG01000003">
    <property type="protein sequence ID" value="SDH18440.1"/>
    <property type="molecule type" value="Genomic_DNA"/>
</dbReference>
<evidence type="ECO:0000256" key="5">
    <source>
        <dbReference type="ARBA" id="ARBA00022801"/>
    </source>
</evidence>
<comment type="similarity">
    <text evidence="1">Belongs to the glycerophosphoryl diester phosphodiesterase family.</text>
</comment>
<proteinExistence type="inferred from homology"/>
<evidence type="ECO:0000256" key="4">
    <source>
        <dbReference type="ARBA" id="ARBA00022798"/>
    </source>
</evidence>
<dbReference type="RefSeq" id="WP_084303609.1">
    <property type="nucleotide sequence ID" value="NZ_FNDG01000003.1"/>
</dbReference>
<dbReference type="EC" id="3.1.4.46" evidence="2"/>
<evidence type="ECO:0000256" key="3">
    <source>
        <dbReference type="ARBA" id="ARBA00022729"/>
    </source>
</evidence>
<dbReference type="GO" id="GO:0006071">
    <property type="term" value="P:glycerol metabolic process"/>
    <property type="evidence" value="ECO:0007669"/>
    <property type="project" value="UniProtKB-KW"/>
</dbReference>
<comment type="catalytic activity">
    <reaction evidence="6">
        <text>a sn-glycero-3-phosphodiester + H2O = an alcohol + sn-glycerol 3-phosphate + H(+)</text>
        <dbReference type="Rhea" id="RHEA:12969"/>
        <dbReference type="ChEBI" id="CHEBI:15377"/>
        <dbReference type="ChEBI" id="CHEBI:15378"/>
        <dbReference type="ChEBI" id="CHEBI:30879"/>
        <dbReference type="ChEBI" id="CHEBI:57597"/>
        <dbReference type="ChEBI" id="CHEBI:83408"/>
        <dbReference type="EC" id="3.1.4.46"/>
    </reaction>
</comment>
<feature type="domain" description="GP-PDE" evidence="8">
    <location>
        <begin position="39"/>
        <end position="363"/>
    </location>
</feature>
<dbReference type="AlphaFoldDB" id="A0A1G8ADM4"/>